<evidence type="ECO:0000313" key="2">
    <source>
        <dbReference type="Proteomes" id="UP000887013"/>
    </source>
</evidence>
<protein>
    <submittedName>
        <fullName evidence="1">Uncharacterized protein</fullName>
    </submittedName>
</protein>
<dbReference type="Proteomes" id="UP000887013">
    <property type="component" value="Unassembled WGS sequence"/>
</dbReference>
<dbReference type="AlphaFoldDB" id="A0A8X6NF62"/>
<accession>A0A8X6NF62</accession>
<organism evidence="1 2">
    <name type="scientific">Nephila pilipes</name>
    <name type="common">Giant wood spider</name>
    <name type="synonym">Nephila maculata</name>
    <dbReference type="NCBI Taxonomy" id="299642"/>
    <lineage>
        <taxon>Eukaryota</taxon>
        <taxon>Metazoa</taxon>
        <taxon>Ecdysozoa</taxon>
        <taxon>Arthropoda</taxon>
        <taxon>Chelicerata</taxon>
        <taxon>Arachnida</taxon>
        <taxon>Araneae</taxon>
        <taxon>Araneomorphae</taxon>
        <taxon>Entelegynae</taxon>
        <taxon>Araneoidea</taxon>
        <taxon>Nephilidae</taxon>
        <taxon>Nephila</taxon>
    </lineage>
</organism>
<keyword evidence="2" id="KW-1185">Reference proteome</keyword>
<gene>
    <name evidence="1" type="ORF">NPIL_531271</name>
</gene>
<name>A0A8X6NF62_NEPPI</name>
<sequence>MRRLQPSCGMRRKRRQYILRSTGLGFETTLAACYQGINLSSTVEKYSDLSRKRLRMKIISKRHCCSHDGSPHSEECSPSIF</sequence>
<proteinExistence type="predicted"/>
<reference evidence="1" key="1">
    <citation type="submission" date="2020-08" db="EMBL/GenBank/DDBJ databases">
        <title>Multicomponent nature underlies the extraordinary mechanical properties of spider dragline silk.</title>
        <authorList>
            <person name="Kono N."/>
            <person name="Nakamura H."/>
            <person name="Mori M."/>
            <person name="Yoshida Y."/>
            <person name="Ohtoshi R."/>
            <person name="Malay A.D."/>
            <person name="Moran D.A.P."/>
            <person name="Tomita M."/>
            <person name="Numata K."/>
            <person name="Arakawa K."/>
        </authorList>
    </citation>
    <scope>NUCLEOTIDE SEQUENCE</scope>
</reference>
<dbReference type="EMBL" id="BMAW01057459">
    <property type="protein sequence ID" value="GFT11254.1"/>
    <property type="molecule type" value="Genomic_DNA"/>
</dbReference>
<comment type="caution">
    <text evidence="1">The sequence shown here is derived from an EMBL/GenBank/DDBJ whole genome shotgun (WGS) entry which is preliminary data.</text>
</comment>
<evidence type="ECO:0000313" key="1">
    <source>
        <dbReference type="EMBL" id="GFT11254.1"/>
    </source>
</evidence>